<dbReference type="PROSITE" id="PS51463">
    <property type="entry name" value="P_GLUCOSE_ISOMERASE_3"/>
    <property type="match status" value="1"/>
</dbReference>
<protein>
    <recommendedName>
        <fullName evidence="8">Glucose-6-phosphate isomerase</fullName>
        <shortName evidence="8">GPI</shortName>
        <ecNumber evidence="8">5.3.1.9</ecNumber>
    </recommendedName>
    <alternativeName>
        <fullName evidence="8">Phosphoglucose isomerase</fullName>
        <shortName evidence="8">PGI</shortName>
    </alternativeName>
    <alternativeName>
        <fullName evidence="8">Phosphohexose isomerase</fullName>
        <shortName evidence="8">PHI</shortName>
    </alternativeName>
</protein>
<dbReference type="GO" id="GO:0006096">
    <property type="term" value="P:glycolytic process"/>
    <property type="evidence" value="ECO:0007669"/>
    <property type="project" value="UniProtKB-UniRule"/>
</dbReference>
<comment type="pathway">
    <text evidence="8">Carbohydrate biosynthesis; gluconeogenesis.</text>
</comment>
<dbReference type="GO" id="GO:0051156">
    <property type="term" value="P:glucose 6-phosphate metabolic process"/>
    <property type="evidence" value="ECO:0007669"/>
    <property type="project" value="TreeGrafter"/>
</dbReference>
<dbReference type="HAMAP" id="MF_00473">
    <property type="entry name" value="G6P_isomerase"/>
    <property type="match status" value="1"/>
</dbReference>
<feature type="active site" evidence="8">
    <location>
        <position position="435"/>
    </location>
</feature>
<dbReference type="CDD" id="cd05016">
    <property type="entry name" value="SIS_PGI_2"/>
    <property type="match status" value="1"/>
</dbReference>
<dbReference type="FunFam" id="3.40.50.10490:FF:000016">
    <property type="entry name" value="Glucose-6-phosphate isomerase"/>
    <property type="match status" value="1"/>
</dbReference>
<feature type="active site" evidence="8">
    <location>
        <position position="321"/>
    </location>
</feature>
<dbReference type="PROSITE" id="PS00174">
    <property type="entry name" value="P_GLUCOSE_ISOMERASE_2"/>
    <property type="match status" value="1"/>
</dbReference>
<accession>A0A1F5VJM2</accession>
<dbReference type="STRING" id="1817863.A2Y62_13395"/>
<dbReference type="Gene3D" id="3.40.50.10490">
    <property type="entry name" value="Glucose-6-phosphate isomerase like protein, domain 1"/>
    <property type="match status" value="2"/>
</dbReference>
<dbReference type="PROSITE" id="PS00765">
    <property type="entry name" value="P_GLUCOSE_ISOMERASE_1"/>
    <property type="match status" value="1"/>
</dbReference>
<evidence type="ECO:0000256" key="1">
    <source>
        <dbReference type="ARBA" id="ARBA00004926"/>
    </source>
</evidence>
<evidence type="ECO:0000256" key="6">
    <source>
        <dbReference type="ARBA" id="ARBA00023235"/>
    </source>
</evidence>
<dbReference type="GO" id="GO:0048029">
    <property type="term" value="F:monosaccharide binding"/>
    <property type="evidence" value="ECO:0007669"/>
    <property type="project" value="TreeGrafter"/>
</dbReference>
<evidence type="ECO:0000256" key="3">
    <source>
        <dbReference type="ARBA" id="ARBA00022432"/>
    </source>
</evidence>
<keyword evidence="5 8" id="KW-0324">Glycolysis</keyword>
<dbReference type="EC" id="5.3.1.9" evidence="8"/>
<dbReference type="EMBL" id="MFGW01000160">
    <property type="protein sequence ID" value="OGF63605.1"/>
    <property type="molecule type" value="Genomic_DNA"/>
</dbReference>
<evidence type="ECO:0000313" key="11">
    <source>
        <dbReference type="Proteomes" id="UP000178943"/>
    </source>
</evidence>
<dbReference type="UniPathway" id="UPA00109">
    <property type="reaction ID" value="UER00181"/>
</dbReference>
<comment type="caution">
    <text evidence="10">The sequence shown here is derived from an EMBL/GenBank/DDBJ whole genome shotgun (WGS) entry which is preliminary data.</text>
</comment>
<keyword evidence="3 8" id="KW-0312">Gluconeogenesis</keyword>
<dbReference type="InterPro" id="IPR046348">
    <property type="entry name" value="SIS_dom_sf"/>
</dbReference>
<sequence>MQPISFDYTFAIKQFTQDIDRITHKILQNAIPNVLKAINELRALRELGTIGFTDLHTNEPGIKKVKDTVQRCQNWADTLVIIGIGGSSLGNKCIHMALNEYHGYFKGTGSCSTNRIFILDNLCAEDIASLLPQLDINKTVFNVISKSGTTMESIANFLIFYEIVKAQKKTALNKHFIFTTTSGKGDLYNLAQKSGITCLDIPENVGGRYSVLSPVGLFSSAFAGLNIDALLDGARNASDYCWLPSIETNPAAAAALIYYLYFTKNKKNTHVFWAYSSKLEALCQWFSQLWAESLGKITPSKKTKNHVGQSPLATIGPRDQHSLWQLYVQGPPDKIHTMLKINESPTDFTIPEDVPSFESFTTLKNCSINNIVTNEQQAIEFVLARNSRPFVRFDLPRIDEFHLGQLLLLLEFVTALTGLMLHVDPFDQPGVEEGKQMTYALLNHPRYTHKLAEFHRLYSSCKTYGVVP</sequence>
<comment type="function">
    <text evidence="8">Catalyzes the reversible isomerization of glucose-6-phosphate to fructose-6-phosphate.</text>
</comment>
<dbReference type="PANTHER" id="PTHR11469">
    <property type="entry name" value="GLUCOSE-6-PHOSPHATE ISOMERASE"/>
    <property type="match status" value="1"/>
</dbReference>
<dbReference type="GO" id="GO:0097367">
    <property type="term" value="F:carbohydrate derivative binding"/>
    <property type="evidence" value="ECO:0007669"/>
    <property type="project" value="InterPro"/>
</dbReference>
<name>A0A1F5VJM2_9BACT</name>
<dbReference type="SUPFAM" id="SSF53697">
    <property type="entry name" value="SIS domain"/>
    <property type="match status" value="1"/>
</dbReference>
<evidence type="ECO:0000256" key="2">
    <source>
        <dbReference type="ARBA" id="ARBA00006604"/>
    </source>
</evidence>
<dbReference type="Pfam" id="PF00342">
    <property type="entry name" value="PGI"/>
    <property type="match status" value="1"/>
</dbReference>
<dbReference type="InterPro" id="IPR018189">
    <property type="entry name" value="Phosphoglucose_isomerase_CS"/>
</dbReference>
<dbReference type="GO" id="GO:0006094">
    <property type="term" value="P:gluconeogenesis"/>
    <property type="evidence" value="ECO:0007669"/>
    <property type="project" value="UniProtKB-UniRule"/>
</dbReference>
<evidence type="ECO:0000256" key="9">
    <source>
        <dbReference type="RuleBase" id="RU000612"/>
    </source>
</evidence>
<evidence type="ECO:0000256" key="4">
    <source>
        <dbReference type="ARBA" id="ARBA00022490"/>
    </source>
</evidence>
<evidence type="ECO:0000313" key="10">
    <source>
        <dbReference type="EMBL" id="OGF63605.1"/>
    </source>
</evidence>
<dbReference type="PANTHER" id="PTHR11469:SF1">
    <property type="entry name" value="GLUCOSE-6-PHOSPHATE ISOMERASE"/>
    <property type="match status" value="1"/>
</dbReference>
<proteinExistence type="inferred from homology"/>
<organism evidence="10 11">
    <name type="scientific">Candidatus Fischerbacteria bacterium RBG_13_37_8</name>
    <dbReference type="NCBI Taxonomy" id="1817863"/>
    <lineage>
        <taxon>Bacteria</taxon>
        <taxon>Candidatus Fischeribacteriota</taxon>
    </lineage>
</organism>
<dbReference type="GO" id="GO:0004347">
    <property type="term" value="F:glucose-6-phosphate isomerase activity"/>
    <property type="evidence" value="ECO:0007669"/>
    <property type="project" value="UniProtKB-UniRule"/>
</dbReference>
<gene>
    <name evidence="8" type="primary">pgi</name>
    <name evidence="10" type="ORF">A2Y62_13395</name>
</gene>
<comment type="catalytic activity">
    <reaction evidence="7 8 9">
        <text>alpha-D-glucose 6-phosphate = beta-D-fructose 6-phosphate</text>
        <dbReference type="Rhea" id="RHEA:11816"/>
        <dbReference type="ChEBI" id="CHEBI:57634"/>
        <dbReference type="ChEBI" id="CHEBI:58225"/>
        <dbReference type="EC" id="5.3.1.9"/>
    </reaction>
</comment>
<reference evidence="10 11" key="1">
    <citation type="journal article" date="2016" name="Nat. Commun.">
        <title>Thousands of microbial genomes shed light on interconnected biogeochemical processes in an aquifer system.</title>
        <authorList>
            <person name="Anantharaman K."/>
            <person name="Brown C.T."/>
            <person name="Hug L.A."/>
            <person name="Sharon I."/>
            <person name="Castelle C.J."/>
            <person name="Probst A.J."/>
            <person name="Thomas B.C."/>
            <person name="Singh A."/>
            <person name="Wilkins M.J."/>
            <person name="Karaoz U."/>
            <person name="Brodie E.L."/>
            <person name="Williams K.H."/>
            <person name="Hubbard S.S."/>
            <person name="Banfield J.F."/>
        </authorList>
    </citation>
    <scope>NUCLEOTIDE SEQUENCE [LARGE SCALE GENOMIC DNA]</scope>
</reference>
<dbReference type="InterPro" id="IPR001672">
    <property type="entry name" value="G6P_Isomerase"/>
</dbReference>
<dbReference type="AlphaFoldDB" id="A0A1F5VJM2"/>
<dbReference type="Proteomes" id="UP000178943">
    <property type="component" value="Unassembled WGS sequence"/>
</dbReference>
<dbReference type="GO" id="GO:0005829">
    <property type="term" value="C:cytosol"/>
    <property type="evidence" value="ECO:0007669"/>
    <property type="project" value="TreeGrafter"/>
</dbReference>
<keyword evidence="4 8" id="KW-0963">Cytoplasm</keyword>
<comment type="similarity">
    <text evidence="2 8 9">Belongs to the GPI family.</text>
</comment>
<comment type="pathway">
    <text evidence="1 8 9">Carbohydrate degradation; glycolysis; D-glyceraldehyde 3-phosphate and glycerone phosphate from D-glucose: step 2/4.</text>
</comment>
<dbReference type="InterPro" id="IPR035482">
    <property type="entry name" value="SIS_PGI_2"/>
</dbReference>
<evidence type="ECO:0000256" key="7">
    <source>
        <dbReference type="ARBA" id="ARBA00029321"/>
    </source>
</evidence>
<feature type="active site" description="Proton donor" evidence="8">
    <location>
        <position position="292"/>
    </location>
</feature>
<evidence type="ECO:0000256" key="5">
    <source>
        <dbReference type="ARBA" id="ARBA00023152"/>
    </source>
</evidence>
<dbReference type="PRINTS" id="PR00662">
    <property type="entry name" value="G6PISOMERASE"/>
</dbReference>
<evidence type="ECO:0000256" key="8">
    <source>
        <dbReference type="HAMAP-Rule" id="MF_00473"/>
    </source>
</evidence>
<dbReference type="CDD" id="cd05015">
    <property type="entry name" value="SIS_PGI_1"/>
    <property type="match status" value="1"/>
</dbReference>
<keyword evidence="6 8" id="KW-0413">Isomerase</keyword>
<dbReference type="InterPro" id="IPR035476">
    <property type="entry name" value="SIS_PGI_1"/>
</dbReference>
<comment type="subcellular location">
    <subcellularLocation>
        <location evidence="8">Cytoplasm</location>
    </subcellularLocation>
</comment>
<dbReference type="UniPathway" id="UPA00138"/>